<evidence type="ECO:0000313" key="1">
    <source>
        <dbReference type="EMBL" id="CAE7388246.1"/>
    </source>
</evidence>
<dbReference type="Proteomes" id="UP000604046">
    <property type="component" value="Unassembled WGS sequence"/>
</dbReference>
<organism evidence="1 2">
    <name type="scientific">Symbiodinium natans</name>
    <dbReference type="NCBI Taxonomy" id="878477"/>
    <lineage>
        <taxon>Eukaryota</taxon>
        <taxon>Sar</taxon>
        <taxon>Alveolata</taxon>
        <taxon>Dinophyceae</taxon>
        <taxon>Suessiales</taxon>
        <taxon>Symbiodiniaceae</taxon>
        <taxon>Symbiodinium</taxon>
    </lineage>
</organism>
<keyword evidence="2" id="KW-1185">Reference proteome</keyword>
<comment type="caution">
    <text evidence="1">The sequence shown here is derived from an EMBL/GenBank/DDBJ whole genome shotgun (WGS) entry which is preliminary data.</text>
</comment>
<protein>
    <submittedName>
        <fullName evidence="1">Uncharacterized protein</fullName>
    </submittedName>
</protein>
<evidence type="ECO:0000313" key="2">
    <source>
        <dbReference type="Proteomes" id="UP000604046"/>
    </source>
</evidence>
<dbReference type="EMBL" id="CAJNDS010002237">
    <property type="protein sequence ID" value="CAE7388246.1"/>
    <property type="molecule type" value="Genomic_DNA"/>
</dbReference>
<gene>
    <name evidence="1" type="ORF">SNAT2548_LOCUS21171</name>
</gene>
<name>A0A812QBI7_9DINO</name>
<accession>A0A812QBI7</accession>
<reference evidence="1" key="1">
    <citation type="submission" date="2021-02" db="EMBL/GenBank/DDBJ databases">
        <authorList>
            <person name="Dougan E. K."/>
            <person name="Rhodes N."/>
            <person name="Thang M."/>
            <person name="Chan C."/>
        </authorList>
    </citation>
    <scope>NUCLEOTIDE SEQUENCE</scope>
</reference>
<sequence>MVFQDHEVLYMLRLFERMITFRKSLHLAEPALPLRYYLTGLVLVSAMQKKEKLALIFEAFDSDYDACLLYSQVQEMCHVICVLKAHGSRRADC</sequence>
<dbReference type="AlphaFoldDB" id="A0A812QBI7"/>
<dbReference type="OrthoDB" id="445820at2759"/>
<proteinExistence type="predicted"/>